<dbReference type="Pfam" id="PF01693">
    <property type="entry name" value="Cauli_VI"/>
    <property type="match status" value="1"/>
</dbReference>
<comment type="caution">
    <text evidence="2">The sequence shown here is derived from an EMBL/GenBank/DDBJ whole genome shotgun (WGS) entry which is preliminary data.</text>
</comment>
<dbReference type="Proteomes" id="UP000789759">
    <property type="component" value="Unassembled WGS sequence"/>
</dbReference>
<reference evidence="2" key="1">
    <citation type="submission" date="2021-06" db="EMBL/GenBank/DDBJ databases">
        <authorList>
            <person name="Kallberg Y."/>
            <person name="Tangrot J."/>
            <person name="Rosling A."/>
        </authorList>
    </citation>
    <scope>NUCLEOTIDE SEQUENCE</scope>
    <source>
        <strain evidence="2">FL966</strain>
    </source>
</reference>
<name>A0A9N9PMA8_9GLOM</name>
<evidence type="ECO:0000313" key="3">
    <source>
        <dbReference type="Proteomes" id="UP000789759"/>
    </source>
</evidence>
<feature type="domain" description="Ribonuclease H1 N-terminal" evidence="1">
    <location>
        <begin position="8"/>
        <end position="38"/>
    </location>
</feature>
<gene>
    <name evidence="2" type="ORF">CPELLU_LOCUS20895</name>
</gene>
<dbReference type="OrthoDB" id="2473537at2759"/>
<evidence type="ECO:0000313" key="2">
    <source>
        <dbReference type="EMBL" id="CAG8832790.1"/>
    </source>
</evidence>
<dbReference type="InterPro" id="IPR011320">
    <property type="entry name" value="RNase_H1_N"/>
</dbReference>
<dbReference type="AlphaFoldDB" id="A0A9N9PMA8"/>
<evidence type="ECO:0000259" key="1">
    <source>
        <dbReference type="Pfam" id="PF01693"/>
    </source>
</evidence>
<feature type="non-terminal residue" evidence="2">
    <location>
        <position position="52"/>
    </location>
</feature>
<accession>A0A9N9PMA8</accession>
<organism evidence="2 3">
    <name type="scientific">Cetraspora pellucida</name>
    <dbReference type="NCBI Taxonomy" id="1433469"/>
    <lineage>
        <taxon>Eukaryota</taxon>
        <taxon>Fungi</taxon>
        <taxon>Fungi incertae sedis</taxon>
        <taxon>Mucoromycota</taxon>
        <taxon>Glomeromycotina</taxon>
        <taxon>Glomeromycetes</taxon>
        <taxon>Diversisporales</taxon>
        <taxon>Gigasporaceae</taxon>
        <taxon>Cetraspora</taxon>
    </lineage>
</organism>
<sequence>KKRKDRDFTSWKEYKEYVNGYPIALYKLFYTKIKVQNFIDQQNINYIKDTLN</sequence>
<dbReference type="Gene3D" id="3.40.970.10">
    <property type="entry name" value="Ribonuclease H1, N-terminal domain"/>
    <property type="match status" value="1"/>
</dbReference>
<protein>
    <submittedName>
        <fullName evidence="2">1972_t:CDS:1</fullName>
    </submittedName>
</protein>
<dbReference type="InterPro" id="IPR037056">
    <property type="entry name" value="RNase_H1_N_sf"/>
</dbReference>
<keyword evidence="3" id="KW-1185">Reference proteome</keyword>
<feature type="non-terminal residue" evidence="2">
    <location>
        <position position="1"/>
    </location>
</feature>
<dbReference type="EMBL" id="CAJVQA010069222">
    <property type="protein sequence ID" value="CAG8832790.1"/>
    <property type="molecule type" value="Genomic_DNA"/>
</dbReference>
<proteinExistence type="predicted"/>